<keyword evidence="1" id="KW-0472">Membrane</keyword>
<proteinExistence type="predicted"/>
<reference evidence="2 3" key="1">
    <citation type="submission" date="2014-04" db="EMBL/GenBank/DDBJ databases">
        <authorList>
            <consortium name="DOE Joint Genome Institute"/>
            <person name="Kuo A."/>
            <person name="Tarkka M."/>
            <person name="Buscot F."/>
            <person name="Kohler A."/>
            <person name="Nagy L.G."/>
            <person name="Floudas D."/>
            <person name="Copeland A."/>
            <person name="Barry K.W."/>
            <person name="Cichocki N."/>
            <person name="Veneault-Fourrey C."/>
            <person name="LaButti K."/>
            <person name="Lindquist E.A."/>
            <person name="Lipzen A."/>
            <person name="Lundell T."/>
            <person name="Morin E."/>
            <person name="Murat C."/>
            <person name="Sun H."/>
            <person name="Tunlid A."/>
            <person name="Henrissat B."/>
            <person name="Grigoriev I.V."/>
            <person name="Hibbett D.S."/>
            <person name="Martin F."/>
            <person name="Nordberg H.P."/>
            <person name="Cantor M.N."/>
            <person name="Hua S.X."/>
        </authorList>
    </citation>
    <scope>NUCLEOTIDE SEQUENCE [LARGE SCALE GENOMIC DNA]</scope>
    <source>
        <strain evidence="2 3">F 1598</strain>
    </source>
</reference>
<sequence length="89" mass="10134">MIVTGPCSHSRVHRLRGQVWTAHDPSPEMTIIYAEMLLLICLKCRGYIIVLSILRCYLQTQYPTRLLLPLRVANQHLAQSGPSTKYQAV</sequence>
<gene>
    <name evidence="2" type="ORF">PILCRDRAFT_650784</name>
</gene>
<dbReference type="AlphaFoldDB" id="A0A0C3F9B4"/>
<dbReference type="Proteomes" id="UP000054166">
    <property type="component" value="Unassembled WGS sequence"/>
</dbReference>
<keyword evidence="1" id="KW-1133">Transmembrane helix</keyword>
<evidence type="ECO:0000313" key="2">
    <source>
        <dbReference type="EMBL" id="KIM76301.1"/>
    </source>
</evidence>
<organism evidence="2 3">
    <name type="scientific">Piloderma croceum (strain F 1598)</name>
    <dbReference type="NCBI Taxonomy" id="765440"/>
    <lineage>
        <taxon>Eukaryota</taxon>
        <taxon>Fungi</taxon>
        <taxon>Dikarya</taxon>
        <taxon>Basidiomycota</taxon>
        <taxon>Agaricomycotina</taxon>
        <taxon>Agaricomycetes</taxon>
        <taxon>Agaricomycetidae</taxon>
        <taxon>Atheliales</taxon>
        <taxon>Atheliaceae</taxon>
        <taxon>Piloderma</taxon>
    </lineage>
</organism>
<protein>
    <submittedName>
        <fullName evidence="2">Uncharacterized protein</fullName>
    </submittedName>
</protein>
<dbReference type="InParanoid" id="A0A0C3F9B4"/>
<dbReference type="EMBL" id="KN833036">
    <property type="protein sequence ID" value="KIM76301.1"/>
    <property type="molecule type" value="Genomic_DNA"/>
</dbReference>
<feature type="transmembrane region" description="Helical" evidence="1">
    <location>
        <begin position="36"/>
        <end position="58"/>
    </location>
</feature>
<keyword evidence="1" id="KW-0812">Transmembrane</keyword>
<keyword evidence="3" id="KW-1185">Reference proteome</keyword>
<name>A0A0C3F9B4_PILCF</name>
<evidence type="ECO:0000313" key="3">
    <source>
        <dbReference type="Proteomes" id="UP000054166"/>
    </source>
</evidence>
<evidence type="ECO:0000256" key="1">
    <source>
        <dbReference type="SAM" id="Phobius"/>
    </source>
</evidence>
<accession>A0A0C3F9B4</accession>
<reference evidence="3" key="2">
    <citation type="submission" date="2015-01" db="EMBL/GenBank/DDBJ databases">
        <title>Evolutionary Origins and Diversification of the Mycorrhizal Mutualists.</title>
        <authorList>
            <consortium name="DOE Joint Genome Institute"/>
            <consortium name="Mycorrhizal Genomics Consortium"/>
            <person name="Kohler A."/>
            <person name="Kuo A."/>
            <person name="Nagy L.G."/>
            <person name="Floudas D."/>
            <person name="Copeland A."/>
            <person name="Barry K.W."/>
            <person name="Cichocki N."/>
            <person name="Veneault-Fourrey C."/>
            <person name="LaButti K."/>
            <person name="Lindquist E.A."/>
            <person name="Lipzen A."/>
            <person name="Lundell T."/>
            <person name="Morin E."/>
            <person name="Murat C."/>
            <person name="Riley R."/>
            <person name="Ohm R."/>
            <person name="Sun H."/>
            <person name="Tunlid A."/>
            <person name="Henrissat B."/>
            <person name="Grigoriev I.V."/>
            <person name="Hibbett D.S."/>
            <person name="Martin F."/>
        </authorList>
    </citation>
    <scope>NUCLEOTIDE SEQUENCE [LARGE SCALE GENOMIC DNA]</scope>
    <source>
        <strain evidence="3">F 1598</strain>
    </source>
</reference>
<dbReference type="HOGENOM" id="CLU_2455538_0_0_1"/>